<evidence type="ECO:0000256" key="3">
    <source>
        <dbReference type="ARBA" id="ARBA00022741"/>
    </source>
</evidence>
<dbReference type="Gene3D" id="1.10.240.10">
    <property type="entry name" value="Tyrosyl-Transfer RNA Synthetase"/>
    <property type="match status" value="1"/>
</dbReference>
<feature type="binding site" evidence="8">
    <location>
        <begin position="25"/>
        <end position="26"/>
    </location>
    <ligand>
        <name>ATP</name>
        <dbReference type="ChEBI" id="CHEBI:30616"/>
    </ligand>
</feature>
<dbReference type="InterPro" id="IPR001412">
    <property type="entry name" value="aa-tRNA-synth_I_CS"/>
</dbReference>
<comment type="subcellular location">
    <subcellularLocation>
        <location evidence="8">Cytoplasm</location>
    </subcellularLocation>
</comment>
<dbReference type="SUPFAM" id="SSF52374">
    <property type="entry name" value="Nucleotidylyl transferase"/>
    <property type="match status" value="1"/>
</dbReference>
<feature type="short sequence motif" description="'KMSKS' region" evidence="8">
    <location>
        <begin position="201"/>
        <end position="205"/>
    </location>
</feature>
<evidence type="ECO:0000313" key="10">
    <source>
        <dbReference type="EMBL" id="MEQ2440416.1"/>
    </source>
</evidence>
<dbReference type="PRINTS" id="PR01039">
    <property type="entry name" value="TRNASYNTHTRP"/>
</dbReference>
<comment type="catalytic activity">
    <reaction evidence="7 8">
        <text>tRNA(Trp) + L-tryptophan + ATP = L-tryptophyl-tRNA(Trp) + AMP + diphosphate + H(+)</text>
        <dbReference type="Rhea" id="RHEA:24080"/>
        <dbReference type="Rhea" id="RHEA-COMP:9671"/>
        <dbReference type="Rhea" id="RHEA-COMP:9705"/>
        <dbReference type="ChEBI" id="CHEBI:15378"/>
        <dbReference type="ChEBI" id="CHEBI:30616"/>
        <dbReference type="ChEBI" id="CHEBI:33019"/>
        <dbReference type="ChEBI" id="CHEBI:57912"/>
        <dbReference type="ChEBI" id="CHEBI:78442"/>
        <dbReference type="ChEBI" id="CHEBI:78535"/>
        <dbReference type="ChEBI" id="CHEBI:456215"/>
        <dbReference type="EC" id="6.1.1.2"/>
    </reaction>
</comment>
<dbReference type="RefSeq" id="WP_349218963.1">
    <property type="nucleotide sequence ID" value="NZ_JBBMFD010000008.1"/>
</dbReference>
<dbReference type="PANTHER" id="PTHR43766">
    <property type="entry name" value="TRYPTOPHAN--TRNA LIGASE, MITOCHONDRIAL"/>
    <property type="match status" value="1"/>
</dbReference>
<dbReference type="EC" id="6.1.1.2" evidence="8"/>
<keyword evidence="3 8" id="KW-0547">Nucleotide-binding</keyword>
<evidence type="ECO:0000256" key="5">
    <source>
        <dbReference type="ARBA" id="ARBA00022917"/>
    </source>
</evidence>
<comment type="similarity">
    <text evidence="1 8 9">Belongs to the class-I aminoacyl-tRNA synthetase family.</text>
</comment>
<evidence type="ECO:0000256" key="6">
    <source>
        <dbReference type="ARBA" id="ARBA00023146"/>
    </source>
</evidence>
<keyword evidence="4 8" id="KW-0067">ATP-binding</keyword>
<comment type="caution">
    <text evidence="10">The sequence shown here is derived from an EMBL/GenBank/DDBJ whole genome shotgun (WGS) entry which is preliminary data.</text>
</comment>
<keyword evidence="8" id="KW-0963">Cytoplasm</keyword>
<dbReference type="Proteomes" id="UP001489509">
    <property type="component" value="Unassembled WGS sequence"/>
</dbReference>
<dbReference type="InterPro" id="IPR002305">
    <property type="entry name" value="aa-tRNA-synth_Ic"/>
</dbReference>
<dbReference type="EMBL" id="JBBMFD010000008">
    <property type="protein sequence ID" value="MEQ2440416.1"/>
    <property type="molecule type" value="Genomic_DNA"/>
</dbReference>
<keyword evidence="6 8" id="KW-0030">Aminoacyl-tRNA synthetase</keyword>
<dbReference type="CDD" id="cd00806">
    <property type="entry name" value="TrpRS_core"/>
    <property type="match status" value="1"/>
</dbReference>
<evidence type="ECO:0000256" key="9">
    <source>
        <dbReference type="RuleBase" id="RU363036"/>
    </source>
</evidence>
<evidence type="ECO:0000256" key="2">
    <source>
        <dbReference type="ARBA" id="ARBA00022598"/>
    </source>
</evidence>
<dbReference type="GO" id="GO:0004830">
    <property type="term" value="F:tryptophan-tRNA ligase activity"/>
    <property type="evidence" value="ECO:0007669"/>
    <property type="project" value="UniProtKB-EC"/>
</dbReference>
<dbReference type="InterPro" id="IPR050203">
    <property type="entry name" value="Trp-tRNA_synthetase"/>
</dbReference>
<keyword evidence="5 8" id="KW-0648">Protein biosynthesis</keyword>
<protein>
    <recommendedName>
        <fullName evidence="8">Tryptophan--tRNA ligase</fullName>
        <ecNumber evidence="8">6.1.1.2</ecNumber>
    </recommendedName>
    <alternativeName>
        <fullName evidence="8">Tryptophanyl-tRNA synthetase</fullName>
        <shortName evidence="8">TrpRS</shortName>
    </alternativeName>
</protein>
<comment type="subunit">
    <text evidence="8">Homodimer.</text>
</comment>
<evidence type="ECO:0000313" key="11">
    <source>
        <dbReference type="Proteomes" id="UP001489509"/>
    </source>
</evidence>
<feature type="binding site" evidence="8">
    <location>
        <position position="141"/>
    </location>
    <ligand>
        <name>L-tryptophan</name>
        <dbReference type="ChEBI" id="CHEBI:57912"/>
    </ligand>
</feature>
<dbReference type="Pfam" id="PF00579">
    <property type="entry name" value="tRNA-synt_1b"/>
    <property type="match status" value="1"/>
</dbReference>
<feature type="short sequence motif" description="'HIGH' region" evidence="8">
    <location>
        <begin position="18"/>
        <end position="26"/>
    </location>
</feature>
<dbReference type="NCBIfam" id="TIGR00233">
    <property type="entry name" value="trpS"/>
    <property type="match status" value="1"/>
</dbReference>
<feature type="binding site" evidence="8">
    <location>
        <begin position="17"/>
        <end position="19"/>
    </location>
    <ligand>
        <name>ATP</name>
        <dbReference type="ChEBI" id="CHEBI:30616"/>
    </ligand>
</feature>
<reference evidence="10 11" key="1">
    <citation type="submission" date="2024-03" db="EMBL/GenBank/DDBJ databases">
        <title>Human intestinal bacterial collection.</title>
        <authorList>
            <person name="Pauvert C."/>
            <person name="Hitch T.C.A."/>
            <person name="Clavel T."/>
        </authorList>
    </citation>
    <scope>NUCLEOTIDE SEQUENCE [LARGE SCALE GENOMIC DNA]</scope>
    <source>
        <strain evidence="10 11">CLA-JM-H44</strain>
    </source>
</reference>
<dbReference type="InterPro" id="IPR024109">
    <property type="entry name" value="Trp-tRNA-ligase_bac-type"/>
</dbReference>
<keyword evidence="11" id="KW-1185">Reference proteome</keyword>
<sequence>MEPTTTQKKPILFSGIQPSGSLTLGNYLGALKNWVALQDEYRGIYSVVDLHAITVRQDPAKFRQQIIRTYAILLACGIDPQKSLLFIQSQVPAHAELSWLLSCYTQFGELSRMTQFKDKSARHADNVNAGLFTYPVLMAADILLYQADVVPVGADQKQHLELSRDIAARFNGLYGDTFTVPEPYIPKIGARVMSLQEPTRKMSKSDENVNAYVAILDKPEDILRKFKRAVTDSEAQVRYAEGKDGINNLMGIYSAVTGKDYGAIEAEFDGKGYGDFKTAVGEAVVEELRPVRERFDQLMADKAYLEDCWKEGAKQASYLAERTLLKVQKRIGFVKR</sequence>
<dbReference type="Gene3D" id="3.40.50.620">
    <property type="entry name" value="HUPs"/>
    <property type="match status" value="1"/>
</dbReference>
<gene>
    <name evidence="8 10" type="primary">trpS</name>
    <name evidence="10" type="ORF">WMO26_06200</name>
</gene>
<evidence type="ECO:0000256" key="8">
    <source>
        <dbReference type="HAMAP-Rule" id="MF_00140"/>
    </source>
</evidence>
<name>A0ABV1DZC9_9FIRM</name>
<evidence type="ECO:0000256" key="1">
    <source>
        <dbReference type="ARBA" id="ARBA00005594"/>
    </source>
</evidence>
<keyword evidence="2 8" id="KW-0436">Ligase</keyword>
<dbReference type="InterPro" id="IPR014729">
    <property type="entry name" value="Rossmann-like_a/b/a_fold"/>
</dbReference>
<feature type="binding site" evidence="8">
    <location>
        <position position="192"/>
    </location>
    <ligand>
        <name>ATP</name>
        <dbReference type="ChEBI" id="CHEBI:30616"/>
    </ligand>
</feature>
<dbReference type="PROSITE" id="PS00178">
    <property type="entry name" value="AA_TRNA_LIGASE_I"/>
    <property type="match status" value="1"/>
</dbReference>
<evidence type="ECO:0000256" key="7">
    <source>
        <dbReference type="ARBA" id="ARBA00049929"/>
    </source>
</evidence>
<dbReference type="HAMAP" id="MF_00140_B">
    <property type="entry name" value="Trp_tRNA_synth_B"/>
    <property type="match status" value="1"/>
</dbReference>
<proteinExistence type="inferred from homology"/>
<feature type="binding site" evidence="8">
    <location>
        <begin position="153"/>
        <end position="155"/>
    </location>
    <ligand>
        <name>ATP</name>
        <dbReference type="ChEBI" id="CHEBI:30616"/>
    </ligand>
</feature>
<accession>A0ABV1DZC9</accession>
<comment type="function">
    <text evidence="8">Catalyzes the attachment of tryptophan to tRNA(Trp).</text>
</comment>
<organism evidence="10 11">
    <name type="scientific">Solibaculum intestinale</name>
    <dbReference type="NCBI Taxonomy" id="3133165"/>
    <lineage>
        <taxon>Bacteria</taxon>
        <taxon>Bacillati</taxon>
        <taxon>Bacillota</taxon>
        <taxon>Clostridia</taxon>
        <taxon>Eubacteriales</taxon>
        <taxon>Oscillospiraceae</taxon>
        <taxon>Solibaculum</taxon>
    </lineage>
</organism>
<feature type="binding site" evidence="8">
    <location>
        <begin position="201"/>
        <end position="205"/>
    </location>
    <ligand>
        <name>ATP</name>
        <dbReference type="ChEBI" id="CHEBI:30616"/>
    </ligand>
</feature>
<dbReference type="PANTHER" id="PTHR43766:SF1">
    <property type="entry name" value="TRYPTOPHAN--TRNA LIGASE, MITOCHONDRIAL"/>
    <property type="match status" value="1"/>
</dbReference>
<dbReference type="InterPro" id="IPR002306">
    <property type="entry name" value="Trp-tRNA-ligase"/>
</dbReference>
<evidence type="ECO:0000256" key="4">
    <source>
        <dbReference type="ARBA" id="ARBA00022840"/>
    </source>
</evidence>